<dbReference type="InterPro" id="IPR006630">
    <property type="entry name" value="La_HTH"/>
</dbReference>
<dbReference type="Pfam" id="PF05383">
    <property type="entry name" value="La"/>
    <property type="match status" value="1"/>
</dbReference>
<reference evidence="9" key="1">
    <citation type="submission" date="2022-08" db="EMBL/GenBank/DDBJ databases">
        <authorList>
            <person name="Gutierrez-Valencia J."/>
        </authorList>
    </citation>
    <scope>NUCLEOTIDE SEQUENCE</scope>
</reference>
<feature type="compositionally biased region" description="Polar residues" evidence="6">
    <location>
        <begin position="36"/>
        <end position="46"/>
    </location>
</feature>
<dbReference type="Proteomes" id="UP001154282">
    <property type="component" value="Unassembled WGS sequence"/>
</dbReference>
<feature type="compositionally biased region" description="Pro residues" evidence="6">
    <location>
        <begin position="58"/>
        <end position="78"/>
    </location>
</feature>
<feature type="region of interest" description="Disordered" evidence="6">
    <location>
        <begin position="175"/>
        <end position="220"/>
    </location>
</feature>
<feature type="compositionally biased region" description="Basic residues" evidence="6">
    <location>
        <begin position="178"/>
        <end position="188"/>
    </location>
</feature>
<feature type="domain" description="HTH La-type RNA-binding" evidence="8">
    <location>
        <begin position="218"/>
        <end position="309"/>
    </location>
</feature>
<dbReference type="SMART" id="SM00715">
    <property type="entry name" value="LA"/>
    <property type="match status" value="1"/>
</dbReference>
<dbReference type="CDD" id="cd12288">
    <property type="entry name" value="RRM_La_like_plant"/>
    <property type="match status" value="1"/>
</dbReference>
<dbReference type="PANTHER" id="PTHR22792">
    <property type="entry name" value="LUPUS LA PROTEIN-RELATED"/>
    <property type="match status" value="1"/>
</dbReference>
<evidence type="ECO:0000256" key="6">
    <source>
        <dbReference type="SAM" id="MobiDB-lite"/>
    </source>
</evidence>
<dbReference type="GO" id="GO:0005634">
    <property type="term" value="C:nucleus"/>
    <property type="evidence" value="ECO:0007669"/>
    <property type="project" value="UniProtKB-SubCell"/>
</dbReference>
<feature type="compositionally biased region" description="Basic residues" evidence="6">
    <location>
        <begin position="127"/>
        <end position="139"/>
    </location>
</feature>
<feature type="domain" description="RRM" evidence="7">
    <location>
        <begin position="316"/>
        <end position="413"/>
    </location>
</feature>
<evidence type="ECO:0000256" key="3">
    <source>
        <dbReference type="ARBA" id="ARBA00022884"/>
    </source>
</evidence>
<dbReference type="Gene3D" id="3.30.70.330">
    <property type="match status" value="1"/>
</dbReference>
<evidence type="ECO:0000313" key="9">
    <source>
        <dbReference type="EMBL" id="CAI0396962.1"/>
    </source>
</evidence>
<evidence type="ECO:0000259" key="8">
    <source>
        <dbReference type="PROSITE" id="PS50961"/>
    </source>
</evidence>
<evidence type="ECO:0000256" key="5">
    <source>
        <dbReference type="PROSITE-ProRule" id="PRU00332"/>
    </source>
</evidence>
<dbReference type="PROSITE" id="PS50961">
    <property type="entry name" value="HTH_LA"/>
    <property type="match status" value="1"/>
</dbReference>
<dbReference type="InterPro" id="IPR035979">
    <property type="entry name" value="RBD_domain_sf"/>
</dbReference>
<dbReference type="PANTHER" id="PTHR22792:SF66">
    <property type="entry name" value="LA-RELATED PROTEIN 6B"/>
    <property type="match status" value="1"/>
</dbReference>
<dbReference type="InterPro" id="IPR036390">
    <property type="entry name" value="WH_DNA-bd_sf"/>
</dbReference>
<organism evidence="9 10">
    <name type="scientific">Linum tenue</name>
    <dbReference type="NCBI Taxonomy" id="586396"/>
    <lineage>
        <taxon>Eukaryota</taxon>
        <taxon>Viridiplantae</taxon>
        <taxon>Streptophyta</taxon>
        <taxon>Embryophyta</taxon>
        <taxon>Tracheophyta</taxon>
        <taxon>Spermatophyta</taxon>
        <taxon>Magnoliopsida</taxon>
        <taxon>eudicotyledons</taxon>
        <taxon>Gunneridae</taxon>
        <taxon>Pentapetalae</taxon>
        <taxon>rosids</taxon>
        <taxon>fabids</taxon>
        <taxon>Malpighiales</taxon>
        <taxon>Linaceae</taxon>
        <taxon>Linum</taxon>
    </lineage>
</organism>
<feature type="compositionally biased region" description="Basic and acidic residues" evidence="6">
    <location>
        <begin position="465"/>
        <end position="479"/>
    </location>
</feature>
<feature type="compositionally biased region" description="Basic and acidic residues" evidence="6">
    <location>
        <begin position="204"/>
        <end position="220"/>
    </location>
</feature>
<feature type="compositionally biased region" description="Basic residues" evidence="6">
    <location>
        <begin position="480"/>
        <end position="502"/>
    </location>
</feature>
<dbReference type="EMBL" id="CAMGYJ010000004">
    <property type="protein sequence ID" value="CAI0396962.1"/>
    <property type="molecule type" value="Genomic_DNA"/>
</dbReference>
<feature type="region of interest" description="Disordered" evidence="6">
    <location>
        <begin position="1"/>
        <end position="78"/>
    </location>
</feature>
<dbReference type="PROSITE" id="PS50102">
    <property type="entry name" value="RRM"/>
    <property type="match status" value="1"/>
</dbReference>
<dbReference type="GO" id="GO:0006396">
    <property type="term" value="P:RNA processing"/>
    <property type="evidence" value="ECO:0007669"/>
    <property type="project" value="InterPro"/>
</dbReference>
<dbReference type="InterPro" id="IPR000504">
    <property type="entry name" value="RRM_dom"/>
</dbReference>
<name>A0AAV0IH77_9ROSI</name>
<proteinExistence type="predicted"/>
<dbReference type="FunFam" id="1.10.10.10:FF:000158">
    <property type="entry name" value="La ribonucleoprotein domain family member 7"/>
    <property type="match status" value="1"/>
</dbReference>
<sequence length="556" mass="60470">MAEEAVVESVPPETLETPHPPAASPTDSPTAVASDPSLSRNASFSKLNARAPEFVPSKQPPPPAAPSPPLPSRLAVIPPPPGAAMMHMYSPAPSPPLPTAAAGPASPYHVPIHSPVPVGHVIPVQNHHPHHHHNHHLHHQQPPPPQQFVAVRNPNNHHHQQQFGQNAHYVPVQGHSNQQHHHNHHYAKKLQQQSEEGEQNEVGPADHGRSKNEKTDKNGLSDEAMQKLLNQVEYYFSDLNLATTDHLMRFISKDPDGYVPLSVVASFKKVKAAVNSHSQLANILRNSSKLIVSEDGKRVKRQQPFTEPDMEELQSRIIVAENLPEDHCHQNLMKIFSSVGSVRTIRTCPPQNSGAGAAAVSRSTKADGMHFTNKLHAFVEYDSIEIAEKAVMELNEEANWRNGLRVRLMLKRPSKPAAGGRGKKGPDGPGQLEEEEEASTSEQQPNEKPIEDLPKQQPDVCVNDHPAEDNLNNDKDAVQRKGRGRGGRGKGRGRGHSHHHNSGRGANHVGGPAPSSSTAAMCEQTLKQPPPPGPRMPDGTRGFAMGRGKPVPVNTA</sequence>
<feature type="region of interest" description="Disordered" evidence="6">
    <location>
        <begin position="123"/>
        <end position="151"/>
    </location>
</feature>
<dbReference type="CDD" id="cd08033">
    <property type="entry name" value="LARP_6"/>
    <property type="match status" value="1"/>
</dbReference>
<protein>
    <recommendedName>
        <fullName evidence="11">La-related protein 6B</fullName>
    </recommendedName>
</protein>
<dbReference type="InterPro" id="IPR034878">
    <property type="entry name" value="La-rel_plant_RRM"/>
</dbReference>
<keyword evidence="3 5" id="KW-0694">RNA-binding</keyword>
<comment type="function">
    <text evidence="1">Transcriptional regulator.</text>
</comment>
<dbReference type="SUPFAM" id="SSF54928">
    <property type="entry name" value="RNA-binding domain, RBD"/>
    <property type="match status" value="1"/>
</dbReference>
<dbReference type="InterPro" id="IPR036388">
    <property type="entry name" value="WH-like_DNA-bd_sf"/>
</dbReference>
<dbReference type="SUPFAM" id="SSF46785">
    <property type="entry name" value="Winged helix' DNA-binding domain"/>
    <property type="match status" value="1"/>
</dbReference>
<evidence type="ECO:0000256" key="2">
    <source>
        <dbReference type="ARBA" id="ARBA00004123"/>
    </source>
</evidence>
<dbReference type="InterPro" id="IPR045180">
    <property type="entry name" value="La_dom_prot"/>
</dbReference>
<gene>
    <name evidence="9" type="ORF">LITE_LOCUS9353</name>
</gene>
<keyword evidence="10" id="KW-1185">Reference proteome</keyword>
<keyword evidence="4" id="KW-0539">Nucleus</keyword>
<evidence type="ECO:0000256" key="4">
    <source>
        <dbReference type="ARBA" id="ARBA00023242"/>
    </source>
</evidence>
<feature type="compositionally biased region" description="Low complexity" evidence="6">
    <location>
        <begin position="24"/>
        <end position="34"/>
    </location>
</feature>
<dbReference type="InterPro" id="IPR012677">
    <property type="entry name" value="Nucleotide-bd_a/b_plait_sf"/>
</dbReference>
<dbReference type="AlphaFoldDB" id="A0AAV0IH77"/>
<evidence type="ECO:0008006" key="11">
    <source>
        <dbReference type="Google" id="ProtNLM"/>
    </source>
</evidence>
<comment type="subcellular location">
    <subcellularLocation>
        <location evidence="2">Nucleus</location>
    </subcellularLocation>
</comment>
<dbReference type="InterPro" id="IPR002344">
    <property type="entry name" value="Lupus_La"/>
</dbReference>
<dbReference type="Gene3D" id="1.10.10.10">
    <property type="entry name" value="Winged helix-like DNA-binding domain superfamily/Winged helix DNA-binding domain"/>
    <property type="match status" value="1"/>
</dbReference>
<dbReference type="GO" id="GO:1990904">
    <property type="term" value="C:ribonucleoprotein complex"/>
    <property type="evidence" value="ECO:0007669"/>
    <property type="project" value="InterPro"/>
</dbReference>
<comment type="caution">
    <text evidence="9">The sequence shown here is derived from an EMBL/GenBank/DDBJ whole genome shotgun (WGS) entry which is preliminary data.</text>
</comment>
<dbReference type="GO" id="GO:0003729">
    <property type="term" value="F:mRNA binding"/>
    <property type="evidence" value="ECO:0007669"/>
    <property type="project" value="TreeGrafter"/>
</dbReference>
<evidence type="ECO:0000256" key="1">
    <source>
        <dbReference type="ARBA" id="ARBA00002339"/>
    </source>
</evidence>
<evidence type="ECO:0000313" key="10">
    <source>
        <dbReference type="Proteomes" id="UP001154282"/>
    </source>
</evidence>
<dbReference type="PRINTS" id="PR00302">
    <property type="entry name" value="LUPUSLA"/>
</dbReference>
<evidence type="ECO:0000259" key="7">
    <source>
        <dbReference type="PROSITE" id="PS50102"/>
    </source>
</evidence>
<feature type="region of interest" description="Disordered" evidence="6">
    <location>
        <begin position="412"/>
        <end position="556"/>
    </location>
</feature>
<accession>A0AAV0IH77</accession>